<evidence type="ECO:0000256" key="3">
    <source>
        <dbReference type="RuleBase" id="RU363015"/>
    </source>
</evidence>
<comment type="similarity">
    <text evidence="2 3">Belongs to the LOG family.</text>
</comment>
<dbReference type="NCBIfam" id="TIGR00730">
    <property type="entry name" value="Rossman fold protein, TIGR00730 family"/>
    <property type="match status" value="1"/>
</dbReference>
<dbReference type="PANTHER" id="PTHR31223:SF70">
    <property type="entry name" value="LOG FAMILY PROTEIN YJL055W"/>
    <property type="match status" value="1"/>
</dbReference>
<evidence type="ECO:0000313" key="5">
    <source>
        <dbReference type="Proteomes" id="UP000306229"/>
    </source>
</evidence>
<evidence type="ECO:0000313" key="4">
    <source>
        <dbReference type="EMBL" id="QCX40111.1"/>
    </source>
</evidence>
<reference evidence="4 5" key="1">
    <citation type="submission" date="2019-05" db="EMBL/GenBank/DDBJ databases">
        <title>Algicella ahnfeltiae gen. nov., sp. nov., a novel marine bacterium of the family Flavobacteriaceae isolated from a red alga.</title>
        <authorList>
            <person name="Nedashkovskaya O.I."/>
            <person name="Kukhlevskiy A.D."/>
            <person name="Kim S.-G."/>
            <person name="Zhukova N.V."/>
            <person name="Mikhailov V.V."/>
        </authorList>
    </citation>
    <scope>NUCLEOTIDE SEQUENCE [LARGE SCALE GENOMIC DNA]</scope>
    <source>
        <strain evidence="4 5">10Alg115</strain>
    </source>
</reference>
<dbReference type="OrthoDB" id="9801098at2"/>
<dbReference type="RefSeq" id="WP_138950946.1">
    <property type="nucleotide sequence ID" value="NZ_CP040749.1"/>
</dbReference>
<dbReference type="GO" id="GO:0009691">
    <property type="term" value="P:cytokinin biosynthetic process"/>
    <property type="evidence" value="ECO:0007669"/>
    <property type="project" value="UniProtKB-UniRule"/>
</dbReference>
<keyword evidence="3" id="KW-0378">Hydrolase</keyword>
<comment type="catalytic activity">
    <reaction evidence="1">
        <text>AMP + H2O = D-ribose 5-phosphate + adenine</text>
        <dbReference type="Rhea" id="RHEA:20129"/>
        <dbReference type="ChEBI" id="CHEBI:15377"/>
        <dbReference type="ChEBI" id="CHEBI:16708"/>
        <dbReference type="ChEBI" id="CHEBI:78346"/>
        <dbReference type="ChEBI" id="CHEBI:456215"/>
        <dbReference type="EC" id="3.2.2.4"/>
    </reaction>
</comment>
<dbReference type="EMBL" id="CP040749">
    <property type="protein sequence ID" value="QCX40111.1"/>
    <property type="molecule type" value="Genomic_DNA"/>
</dbReference>
<dbReference type="PANTHER" id="PTHR31223">
    <property type="entry name" value="LOG FAMILY PROTEIN YJL055W"/>
    <property type="match status" value="1"/>
</dbReference>
<dbReference type="EC" id="3.2.2.n1" evidence="3"/>
<evidence type="ECO:0000256" key="2">
    <source>
        <dbReference type="ARBA" id="ARBA00006763"/>
    </source>
</evidence>
<dbReference type="Gene3D" id="3.40.50.450">
    <property type="match status" value="1"/>
</dbReference>
<gene>
    <name evidence="4" type="ORF">FF125_17270</name>
</gene>
<dbReference type="Proteomes" id="UP000306229">
    <property type="component" value="Chromosome"/>
</dbReference>
<dbReference type="InterPro" id="IPR031100">
    <property type="entry name" value="LOG_fam"/>
</dbReference>
<dbReference type="Pfam" id="PF03641">
    <property type="entry name" value="Lysine_decarbox"/>
    <property type="match status" value="1"/>
</dbReference>
<name>A0A5B7TXX9_9FLAO</name>
<protein>
    <recommendedName>
        <fullName evidence="3">Cytokinin riboside 5'-monophosphate phosphoribohydrolase</fullName>
        <ecNumber evidence="3">3.2.2.n1</ecNumber>
    </recommendedName>
</protein>
<accession>A0A5B7TXX9</accession>
<dbReference type="InterPro" id="IPR005269">
    <property type="entry name" value="LOG"/>
</dbReference>
<dbReference type="AlphaFoldDB" id="A0A5B7TXX9"/>
<proteinExistence type="inferred from homology"/>
<evidence type="ECO:0000256" key="1">
    <source>
        <dbReference type="ARBA" id="ARBA00000274"/>
    </source>
</evidence>
<dbReference type="KEGG" id="fbe:FF125_17270"/>
<keyword evidence="3" id="KW-0203">Cytokinin biosynthesis</keyword>
<organism evidence="4 5">
    <name type="scientific">Aureibaculum algae</name>
    <dbReference type="NCBI Taxonomy" id="2584122"/>
    <lineage>
        <taxon>Bacteria</taxon>
        <taxon>Pseudomonadati</taxon>
        <taxon>Bacteroidota</taxon>
        <taxon>Flavobacteriia</taxon>
        <taxon>Flavobacteriales</taxon>
        <taxon>Flavobacteriaceae</taxon>
        <taxon>Aureibaculum</taxon>
    </lineage>
</organism>
<sequence length="199" mass="21960">MKRIAVFCGSSIGHNAIYANEAKKLGLHMSKNNIGLVYGGGKIGMMGVIADTIMENKGEVIGVIPHLFRHEEVAHASITKMIFTKKMSKRKVKISQLVDGYIALAGGFGTLDEIFEVLTLGQLGIENKPIGILNTNGYFDHTLQQLNVMVKEGFLKQENKNMLLVSEHVDELIQLMDNYIAPKMTKVINKVVKSNNSSK</sequence>
<dbReference type="GO" id="GO:0008714">
    <property type="term" value="F:AMP nucleosidase activity"/>
    <property type="evidence" value="ECO:0007669"/>
    <property type="project" value="UniProtKB-EC"/>
</dbReference>
<dbReference type="SUPFAM" id="SSF102405">
    <property type="entry name" value="MCP/YpsA-like"/>
    <property type="match status" value="1"/>
</dbReference>
<keyword evidence="5" id="KW-1185">Reference proteome</keyword>
<dbReference type="GO" id="GO:0005829">
    <property type="term" value="C:cytosol"/>
    <property type="evidence" value="ECO:0007669"/>
    <property type="project" value="TreeGrafter"/>
</dbReference>